<reference evidence="3 4" key="1">
    <citation type="journal article" date="2015" name="Stand. Genomic Sci.">
        <title>Genomic Encyclopedia of Bacterial and Archaeal Type Strains, Phase III: the genomes of soil and plant-associated and newly described type strains.</title>
        <authorList>
            <person name="Whitman W.B."/>
            <person name="Woyke T."/>
            <person name="Klenk H.P."/>
            <person name="Zhou Y."/>
            <person name="Lilburn T.G."/>
            <person name="Beck B.J."/>
            <person name="De Vos P."/>
            <person name="Vandamme P."/>
            <person name="Eisen J.A."/>
            <person name="Garrity G."/>
            <person name="Hugenholtz P."/>
            <person name="Kyrpides N.C."/>
        </authorList>
    </citation>
    <scope>NUCLEOTIDE SEQUENCE [LARGE SCALE GENOMIC DNA]</scope>
    <source>
        <strain evidence="3 4">AC4r</strain>
    </source>
</reference>
<dbReference type="CDD" id="cd18873">
    <property type="entry name" value="NUDIX_NadM_like"/>
    <property type="match status" value="1"/>
</dbReference>
<dbReference type="AlphaFoldDB" id="A0A4V6MCA6"/>
<gene>
    <name evidence="3" type="ORF">EV140_0129</name>
</gene>
<comment type="caution">
    <text evidence="3">The sequence shown here is derived from an EMBL/GenBank/DDBJ whole genome shotgun (WGS) entry which is preliminary data.</text>
</comment>
<dbReference type="Proteomes" id="UP000292408">
    <property type="component" value="Unassembled WGS sequence"/>
</dbReference>
<dbReference type="OrthoDB" id="9786141at2"/>
<dbReference type="InterPro" id="IPR036390">
    <property type="entry name" value="WH_DNA-bd_sf"/>
</dbReference>
<organism evidence="3 4">
    <name type="scientific">Microcella alkaliphila</name>
    <dbReference type="NCBI Taxonomy" id="279828"/>
    <lineage>
        <taxon>Bacteria</taxon>
        <taxon>Bacillati</taxon>
        <taxon>Actinomycetota</taxon>
        <taxon>Actinomycetes</taxon>
        <taxon>Micrococcales</taxon>
        <taxon>Microbacteriaceae</taxon>
        <taxon>Microcella</taxon>
    </lineage>
</organism>
<dbReference type="Gene3D" id="1.10.10.10">
    <property type="entry name" value="Winged helix-like DNA-binding domain superfamily/Winged helix DNA-binding domain"/>
    <property type="match status" value="1"/>
</dbReference>
<dbReference type="SUPFAM" id="SSF46785">
    <property type="entry name" value="Winged helix' DNA-binding domain"/>
    <property type="match status" value="1"/>
</dbReference>
<dbReference type="InterPro" id="IPR015797">
    <property type="entry name" value="NUDIX_hydrolase-like_dom_sf"/>
</dbReference>
<feature type="compositionally biased region" description="Basic residues" evidence="1">
    <location>
        <begin position="205"/>
        <end position="214"/>
    </location>
</feature>
<dbReference type="Gene3D" id="3.90.79.10">
    <property type="entry name" value="Nucleoside Triphosphate Pyrophosphohydrolase"/>
    <property type="match status" value="1"/>
</dbReference>
<proteinExistence type="predicted"/>
<evidence type="ECO:0000256" key="1">
    <source>
        <dbReference type="SAM" id="MobiDB-lite"/>
    </source>
</evidence>
<dbReference type="SUPFAM" id="SSF55811">
    <property type="entry name" value="Nudix"/>
    <property type="match status" value="1"/>
</dbReference>
<protein>
    <recommendedName>
        <fullName evidence="2">NrtR DNA-binding winged helix domain-containing protein</fullName>
    </recommendedName>
</protein>
<feature type="domain" description="NrtR DNA-binding winged helix" evidence="2">
    <location>
        <begin position="160"/>
        <end position="214"/>
    </location>
</feature>
<evidence type="ECO:0000313" key="3">
    <source>
        <dbReference type="EMBL" id="RZT63899.1"/>
    </source>
</evidence>
<sequence length="221" mass="24445">MQPKHPANSEAPSRALTDYPRPSVAVDTALLTVADRALSVVLVQSGDRPALPGTFLHEGETLRDAVLRSLRVKCGISGLEPRQLRVFDAPGRDTRGWVLSVAHLDVVPARDLTLDASLAHPTAVGSARTLPLMYDHAEIIELAVDALRAEYADRPDPRPLLPEPFTLRELQTLHEAIAGERLPRDAFRRRMEPLLTDTGELSRGTRGKPARLFRRTPDPRR</sequence>
<evidence type="ECO:0000313" key="4">
    <source>
        <dbReference type="Proteomes" id="UP000292408"/>
    </source>
</evidence>
<accession>A0A4V6MCA6</accession>
<feature type="region of interest" description="Disordered" evidence="1">
    <location>
        <begin position="193"/>
        <end position="221"/>
    </location>
</feature>
<dbReference type="RefSeq" id="WP_130280079.1">
    <property type="nucleotide sequence ID" value="NZ_SGXT01000011.1"/>
</dbReference>
<dbReference type="InterPro" id="IPR036388">
    <property type="entry name" value="WH-like_DNA-bd_sf"/>
</dbReference>
<name>A0A4V6MCA6_9MICO</name>
<evidence type="ECO:0000259" key="2">
    <source>
        <dbReference type="Pfam" id="PF21906"/>
    </source>
</evidence>
<dbReference type="Pfam" id="PF21906">
    <property type="entry name" value="WHD_NrtR"/>
    <property type="match status" value="1"/>
</dbReference>
<keyword evidence="4" id="KW-1185">Reference proteome</keyword>
<dbReference type="EMBL" id="SGXT01000011">
    <property type="protein sequence ID" value="RZT63899.1"/>
    <property type="molecule type" value="Genomic_DNA"/>
</dbReference>
<dbReference type="InterPro" id="IPR054105">
    <property type="entry name" value="WHD_NrtR"/>
</dbReference>